<dbReference type="EMBL" id="VSSQ01075939">
    <property type="protein sequence ID" value="MPN26422.1"/>
    <property type="molecule type" value="Genomic_DNA"/>
</dbReference>
<dbReference type="AlphaFoldDB" id="A0A645GKM6"/>
<evidence type="ECO:0000313" key="1">
    <source>
        <dbReference type="EMBL" id="MPN26422.1"/>
    </source>
</evidence>
<sequence length="175" mass="19488">MEERSTPGWFCINTGKINPVVGVYNSQRSTRPLHSRIQVSLHGSHSLLFDGDGRIDHPVVIEPEGTHYPAVFPLCAGLHGNLLAQGVLFLHLTNRKHRFGRVILIHLHIVFQVLKTCGRMYAVTVPNIIQRQTVCKQMTIVGGGLVKVCCGGIFMHIRESTSGNIVVISEEQRFK</sequence>
<name>A0A645GKM6_9ZZZZ</name>
<proteinExistence type="predicted"/>
<reference evidence="1" key="1">
    <citation type="submission" date="2019-08" db="EMBL/GenBank/DDBJ databases">
        <authorList>
            <person name="Kucharzyk K."/>
            <person name="Murdoch R.W."/>
            <person name="Higgins S."/>
            <person name="Loffler F."/>
        </authorList>
    </citation>
    <scope>NUCLEOTIDE SEQUENCE</scope>
</reference>
<protein>
    <submittedName>
        <fullName evidence="1">Uncharacterized protein</fullName>
    </submittedName>
</protein>
<comment type="caution">
    <text evidence="1">The sequence shown here is derived from an EMBL/GenBank/DDBJ whole genome shotgun (WGS) entry which is preliminary data.</text>
</comment>
<organism evidence="1">
    <name type="scientific">bioreactor metagenome</name>
    <dbReference type="NCBI Taxonomy" id="1076179"/>
    <lineage>
        <taxon>unclassified sequences</taxon>
        <taxon>metagenomes</taxon>
        <taxon>ecological metagenomes</taxon>
    </lineage>
</organism>
<gene>
    <name evidence="1" type="ORF">SDC9_173846</name>
</gene>
<accession>A0A645GKM6</accession>